<organism evidence="2 3">
    <name type="scientific">Ilyobacter polytropus (strain ATCC 51220 / DSM 2926 / LMG 16218 / CuHBu1)</name>
    <dbReference type="NCBI Taxonomy" id="572544"/>
    <lineage>
        <taxon>Bacteria</taxon>
        <taxon>Fusobacteriati</taxon>
        <taxon>Fusobacteriota</taxon>
        <taxon>Fusobacteriia</taxon>
        <taxon>Fusobacteriales</taxon>
        <taxon>Fusobacteriaceae</taxon>
        <taxon>Ilyobacter</taxon>
    </lineage>
</organism>
<dbReference type="HOGENOM" id="CLU_1545548_0_0_0"/>
<feature type="coiled-coil region" evidence="1">
    <location>
        <begin position="66"/>
        <end position="97"/>
    </location>
</feature>
<accession>E3HAH9</accession>
<evidence type="ECO:0000256" key="1">
    <source>
        <dbReference type="SAM" id="Coils"/>
    </source>
</evidence>
<dbReference type="eggNOG" id="ENOG50331QP">
    <property type="taxonomic scope" value="Bacteria"/>
</dbReference>
<evidence type="ECO:0000313" key="2">
    <source>
        <dbReference type="EMBL" id="ADO83166.1"/>
    </source>
</evidence>
<keyword evidence="1" id="KW-0175">Coiled coil</keyword>
<keyword evidence="3" id="KW-1185">Reference proteome</keyword>
<proteinExistence type="predicted"/>
<dbReference type="PROSITE" id="PS51257">
    <property type="entry name" value="PROKAR_LIPOPROTEIN"/>
    <property type="match status" value="1"/>
</dbReference>
<protein>
    <recommendedName>
        <fullName evidence="4">Lipoprotein</fullName>
    </recommendedName>
</protein>
<dbReference type="RefSeq" id="WP_013387833.1">
    <property type="nucleotide sequence ID" value="NC_014632.1"/>
</dbReference>
<evidence type="ECO:0008006" key="4">
    <source>
        <dbReference type="Google" id="ProtNLM"/>
    </source>
</evidence>
<reference evidence="2 3" key="1">
    <citation type="journal article" date="2010" name="Stand. Genomic Sci.">
        <title>Complete genome sequence of Ilyobacter polytropus type strain (CuHbu1).</title>
        <authorList>
            <person name="Sikorski J."/>
            <person name="Chertkov O."/>
            <person name="Lapidus A."/>
            <person name="Nolan M."/>
            <person name="Lucas S."/>
            <person name="Del Rio T.G."/>
            <person name="Tice H."/>
            <person name="Cheng J.F."/>
            <person name="Tapia R."/>
            <person name="Han C."/>
            <person name="Goodwin L."/>
            <person name="Pitluck S."/>
            <person name="Liolios K."/>
            <person name="Ivanova N."/>
            <person name="Mavromatis K."/>
            <person name="Mikhailova N."/>
            <person name="Pati A."/>
            <person name="Chen A."/>
            <person name="Palaniappan K."/>
            <person name="Land M."/>
            <person name="Hauser L."/>
            <person name="Chang Y.J."/>
            <person name="Jeffries C.D."/>
            <person name="Brambilla E."/>
            <person name="Yasawong M."/>
            <person name="Rohde M."/>
            <person name="Pukall R."/>
            <person name="Spring S."/>
            <person name="Goker M."/>
            <person name="Woyke T."/>
            <person name="Bristow J."/>
            <person name="Eisen J.A."/>
            <person name="Markowitz V."/>
            <person name="Hugenholtz P."/>
            <person name="Kyrpides N.C."/>
            <person name="Klenk H.P."/>
        </authorList>
    </citation>
    <scope>NUCLEOTIDE SEQUENCE [LARGE SCALE GENOMIC DNA]</scope>
    <source>
        <strain evidence="3">ATCC 51220 / DSM 2926 / LMG 16218 / CuHBu1</strain>
    </source>
</reference>
<dbReference type="STRING" id="572544.Ilyop_1386"/>
<dbReference type="Proteomes" id="UP000006875">
    <property type="component" value="Chromosome"/>
</dbReference>
<sequence length="173" mass="20742">MLKRILIIIFVLNLGTACSRVSKKEEIELEKSKFYNSYNRWELDDLANELEEHKRVYGYTPEVIKFRFLLNERTEAKEKLEELIKKVKRELVDNELTTLKKHMSKNLRNTATLDKLADVDFTKYRVFVSNTSFGDREAKNIVALNTGEETFYFNVEFKYENHVWEVVEFQERR</sequence>
<dbReference type="EMBL" id="CP002281">
    <property type="protein sequence ID" value="ADO83166.1"/>
    <property type="molecule type" value="Genomic_DNA"/>
</dbReference>
<evidence type="ECO:0000313" key="3">
    <source>
        <dbReference type="Proteomes" id="UP000006875"/>
    </source>
</evidence>
<dbReference type="KEGG" id="ipo:Ilyop_1386"/>
<name>E3HAH9_ILYPC</name>
<dbReference type="AlphaFoldDB" id="E3HAH9"/>
<gene>
    <name evidence="2" type="ordered locus">Ilyop_1386</name>
</gene>